<sequence length="141" mass="15515">MNKRLISFLLIIVLIFPLFTSGVYSASSTKVNITLQSVVCVQNNHVGNEWSYGATVNKKSIYEGQTIEISTSPNGKITIVSMAEEDDSYPDYGSKTITVSVSKLKANASAKYTANVTVVENRGRYSGNSAVWKFTYIVKKK</sequence>
<evidence type="ECO:0000313" key="2">
    <source>
        <dbReference type="Proteomes" id="UP000003860"/>
    </source>
</evidence>
<organism evidence="1 2">
    <name type="scientific">Ruminiclostridium papyrosolvens DSM 2782</name>
    <dbReference type="NCBI Taxonomy" id="588581"/>
    <lineage>
        <taxon>Bacteria</taxon>
        <taxon>Bacillati</taxon>
        <taxon>Bacillota</taxon>
        <taxon>Clostridia</taxon>
        <taxon>Eubacteriales</taxon>
        <taxon>Oscillospiraceae</taxon>
        <taxon>Ruminiclostridium</taxon>
    </lineage>
</organism>
<protein>
    <submittedName>
        <fullName evidence="1">Uncharacterized protein</fullName>
    </submittedName>
</protein>
<gene>
    <name evidence="1" type="ORF">Cpap_1426</name>
</gene>
<evidence type="ECO:0000313" key="1">
    <source>
        <dbReference type="EMBL" id="EGD46886.1"/>
    </source>
</evidence>
<reference evidence="1" key="1">
    <citation type="submission" date="2009-07" db="EMBL/GenBank/DDBJ databases">
        <authorList>
            <consortium name="US DOE Joint Genome Institute (JGI-PGF)"/>
            <person name="Lucas S."/>
            <person name="Copeland A."/>
            <person name="Lapidus A."/>
            <person name="Glavina del Rio T."/>
            <person name="Tice H."/>
            <person name="Bruce D."/>
            <person name="Goodwin L."/>
            <person name="Pitluck S."/>
            <person name="Larimer F."/>
            <person name="Land M.L."/>
            <person name="Mouttaki H."/>
            <person name="He Z."/>
            <person name="Zhou J."/>
            <person name="Hemme C.L."/>
        </authorList>
    </citation>
    <scope>NUCLEOTIDE SEQUENCE [LARGE SCALE GENOMIC DNA]</scope>
    <source>
        <strain evidence="1">DSM 2782</strain>
    </source>
</reference>
<reference evidence="1" key="2">
    <citation type="submission" date="2011-01" db="EMBL/GenBank/DDBJ databases">
        <title>The Non-contiguous Finished genome of Clostridium papyrosolvens.</title>
        <authorList>
            <person name="Lucas S."/>
            <person name="Copeland A."/>
            <person name="Lapidus A."/>
            <person name="Cheng J.-F."/>
            <person name="Goodwin L."/>
            <person name="Pitluck S."/>
            <person name="Misra M."/>
            <person name="Chertkov O."/>
            <person name="Detter J.C."/>
            <person name="Han C."/>
            <person name="Tapia R."/>
            <person name="Land M."/>
            <person name="Hauser L."/>
            <person name="Kyrpides N."/>
            <person name="Ivanova N."/>
            <person name="Pagani I."/>
            <person name="Mouttaki H."/>
            <person name="He Z."/>
            <person name="Zhou J."/>
            <person name="Hemme C.L."/>
            <person name="Woyke T."/>
        </authorList>
    </citation>
    <scope>NUCLEOTIDE SEQUENCE [LARGE SCALE GENOMIC DNA]</scope>
    <source>
        <strain evidence="1">DSM 2782</strain>
    </source>
</reference>
<dbReference type="eggNOG" id="ENOG5033B88">
    <property type="taxonomic scope" value="Bacteria"/>
</dbReference>
<dbReference type="RefSeq" id="WP_004620947.1">
    <property type="nucleotide sequence ID" value="NZ_ACXX02000011.1"/>
</dbReference>
<dbReference type="AlphaFoldDB" id="F1TFG2"/>
<name>F1TFG2_9FIRM</name>
<comment type="caution">
    <text evidence="1">The sequence shown here is derived from an EMBL/GenBank/DDBJ whole genome shotgun (WGS) entry which is preliminary data.</text>
</comment>
<dbReference type="EMBL" id="ACXX02000011">
    <property type="protein sequence ID" value="EGD46886.1"/>
    <property type="molecule type" value="Genomic_DNA"/>
</dbReference>
<dbReference type="OrthoDB" id="2678699at2"/>
<accession>F1TFG2</accession>
<proteinExistence type="predicted"/>
<keyword evidence="2" id="KW-1185">Reference proteome</keyword>
<dbReference type="Proteomes" id="UP000003860">
    <property type="component" value="Unassembled WGS sequence"/>
</dbReference>
<dbReference type="STRING" id="588581.Cpap_1426"/>